<comment type="caution">
    <text evidence="1">The sequence shown here is derived from an EMBL/GenBank/DDBJ whole genome shotgun (WGS) entry which is preliminary data.</text>
</comment>
<gene>
    <name evidence="1" type="ORF">HP552_01440</name>
</gene>
<name>A0A7Y6ETR6_9BACL</name>
<evidence type="ECO:0000313" key="2">
    <source>
        <dbReference type="Proteomes" id="UP000526125"/>
    </source>
</evidence>
<dbReference type="AlphaFoldDB" id="A0A7Y6ETR6"/>
<accession>A0A7Y6ETR6</accession>
<keyword evidence="2" id="KW-1185">Reference proteome</keyword>
<reference evidence="1 2" key="1">
    <citation type="submission" date="2020-05" db="EMBL/GenBank/DDBJ databases">
        <title>Genome Sequencing of Type Strains.</title>
        <authorList>
            <person name="Lemaire J.F."/>
            <person name="Inderbitzin P."/>
            <person name="Gregorio O.A."/>
            <person name="Collins S.B."/>
            <person name="Wespe N."/>
            <person name="Knight-Connoni V."/>
        </authorList>
    </citation>
    <scope>NUCLEOTIDE SEQUENCE [LARGE SCALE GENOMIC DNA]</scope>
    <source>
        <strain evidence="1 2">LMG 21957</strain>
    </source>
</reference>
<protein>
    <submittedName>
        <fullName evidence="1">Uncharacterized protein</fullName>
    </submittedName>
</protein>
<dbReference type="EMBL" id="JABMCB010000119">
    <property type="protein sequence ID" value="NUU73944.1"/>
    <property type="molecule type" value="Genomic_DNA"/>
</dbReference>
<proteinExistence type="predicted"/>
<dbReference type="Proteomes" id="UP000526125">
    <property type="component" value="Unassembled WGS sequence"/>
</dbReference>
<evidence type="ECO:0000313" key="1">
    <source>
        <dbReference type="EMBL" id="NUU73944.1"/>
    </source>
</evidence>
<organism evidence="1 2">
    <name type="scientific">Paenibacillus xylanilyticus</name>
    <dbReference type="NCBI Taxonomy" id="248903"/>
    <lineage>
        <taxon>Bacteria</taxon>
        <taxon>Bacillati</taxon>
        <taxon>Bacillota</taxon>
        <taxon>Bacilli</taxon>
        <taxon>Bacillales</taxon>
        <taxon>Paenibacillaceae</taxon>
        <taxon>Paenibacillus</taxon>
    </lineage>
</organism>
<sequence>MIMLDFMRKDKEFRKSIVQNYYNQLMRKCYKNRIDKLNKWCDTNLDMNQLFPGLKSEDNDSFKSVITAIWISC</sequence>
<dbReference type="RefSeq" id="WP_175393934.1">
    <property type="nucleotide sequence ID" value="NZ_JABMCB010000119.1"/>
</dbReference>